<gene>
    <name evidence="1" type="ORF">OCV55_03960</name>
</gene>
<accession>A0ABT2SSL6</accession>
<dbReference type="EMBL" id="JAOQJR010000003">
    <property type="protein sequence ID" value="MCU6737834.1"/>
    <property type="molecule type" value="Genomic_DNA"/>
</dbReference>
<proteinExistence type="predicted"/>
<dbReference type="Pfam" id="PF15933">
    <property type="entry name" value="RnlB_antitoxin"/>
    <property type="match status" value="1"/>
</dbReference>
<name>A0ABT2SSL6_9FIRM</name>
<evidence type="ECO:0000313" key="2">
    <source>
        <dbReference type="Proteomes" id="UP001208364"/>
    </source>
</evidence>
<evidence type="ECO:0000313" key="1">
    <source>
        <dbReference type="EMBL" id="MCU6737834.1"/>
    </source>
</evidence>
<organism evidence="1 2">
    <name type="scientific">[Clostridium] ammoniilyticum</name>
    <dbReference type="NCBI Taxonomy" id="2981784"/>
    <lineage>
        <taxon>Bacteria</taxon>
        <taxon>Bacillati</taxon>
        <taxon>Bacillota</taxon>
        <taxon>Erysipelotrichia</taxon>
        <taxon>Erysipelotrichales</taxon>
        <taxon>Coprobacillaceae</taxon>
        <taxon>Faecalibacillus</taxon>
    </lineage>
</organism>
<reference evidence="1 2" key="1">
    <citation type="journal article" date="2021" name="ISME Commun">
        <title>Automated analysis of genomic sequences facilitates high-throughput and comprehensive description of bacteria.</title>
        <authorList>
            <person name="Hitch T.C.A."/>
        </authorList>
    </citation>
    <scope>NUCLEOTIDE SEQUENCE [LARGE SCALE GENOMIC DNA]</scope>
    <source>
        <strain evidence="1 2">H4_15</strain>
    </source>
</reference>
<dbReference type="Proteomes" id="UP001208364">
    <property type="component" value="Unassembled WGS sequence"/>
</dbReference>
<dbReference type="RefSeq" id="WP_117816161.1">
    <property type="nucleotide sequence ID" value="NZ_JAOQJR010000003.1"/>
</dbReference>
<protein>
    <submittedName>
        <fullName evidence="1">Type II toxin-antitoxin system RnlB family antitoxin</fullName>
    </submittedName>
</protein>
<sequence>MEKLLVNMINNSRYMACITVLDYEIFLSKCLKEIVFEPSSNGDRYVLVDLALKVGIGKDRFAEFKVNETGKILTCDYKYVIVEPMLENIANNYLKQNKEIVLHSMLTDSQKKKILYK</sequence>
<comment type="caution">
    <text evidence="1">The sequence shown here is derived from an EMBL/GenBank/DDBJ whole genome shotgun (WGS) entry which is preliminary data.</text>
</comment>
<dbReference type="InterPro" id="IPR031834">
    <property type="entry name" value="RnlB/LsoB_antitoxin"/>
</dbReference>
<keyword evidence="2" id="KW-1185">Reference proteome</keyword>